<gene>
    <name evidence="1" type="ORF">F2P81_013448</name>
</gene>
<evidence type="ECO:0000313" key="1">
    <source>
        <dbReference type="EMBL" id="KAF0033382.1"/>
    </source>
</evidence>
<dbReference type="Proteomes" id="UP000438429">
    <property type="component" value="Unassembled WGS sequence"/>
</dbReference>
<organism evidence="1 2">
    <name type="scientific">Scophthalmus maximus</name>
    <name type="common">Turbot</name>
    <name type="synonym">Psetta maxima</name>
    <dbReference type="NCBI Taxonomy" id="52904"/>
    <lineage>
        <taxon>Eukaryota</taxon>
        <taxon>Metazoa</taxon>
        <taxon>Chordata</taxon>
        <taxon>Craniata</taxon>
        <taxon>Vertebrata</taxon>
        <taxon>Euteleostomi</taxon>
        <taxon>Actinopterygii</taxon>
        <taxon>Neopterygii</taxon>
        <taxon>Teleostei</taxon>
        <taxon>Neoteleostei</taxon>
        <taxon>Acanthomorphata</taxon>
        <taxon>Carangaria</taxon>
        <taxon>Pleuronectiformes</taxon>
        <taxon>Pleuronectoidei</taxon>
        <taxon>Scophthalmidae</taxon>
        <taxon>Scophthalmus</taxon>
    </lineage>
</organism>
<sequence>MLQTGNRQQTDVNMVSLFRLAAGLSAVDGNSGVSQCWLETSLYHPSPTGSHCRFSDAFRIEPFDSVLMMLVWADRQRETKVGDSERKKTGK</sequence>
<dbReference type="EMBL" id="VEVO01000012">
    <property type="protein sequence ID" value="KAF0033382.1"/>
    <property type="molecule type" value="Genomic_DNA"/>
</dbReference>
<comment type="caution">
    <text evidence="1">The sequence shown here is derived from an EMBL/GenBank/DDBJ whole genome shotgun (WGS) entry which is preliminary data.</text>
</comment>
<protein>
    <submittedName>
        <fullName evidence="1">Uncharacterized protein</fullName>
    </submittedName>
</protein>
<accession>A0A6A4STF0</accession>
<dbReference type="AlphaFoldDB" id="A0A6A4STF0"/>
<evidence type="ECO:0000313" key="2">
    <source>
        <dbReference type="Proteomes" id="UP000438429"/>
    </source>
</evidence>
<reference evidence="1 2" key="1">
    <citation type="submission" date="2019-06" db="EMBL/GenBank/DDBJ databases">
        <title>Draft genomes of female and male turbot (Scophthalmus maximus).</title>
        <authorList>
            <person name="Xu H."/>
            <person name="Xu X.-W."/>
            <person name="Shao C."/>
            <person name="Chen S."/>
        </authorList>
    </citation>
    <scope>NUCLEOTIDE SEQUENCE [LARGE SCALE GENOMIC DNA]</scope>
    <source>
        <strain evidence="1">Ysfricsl-2016a</strain>
        <tissue evidence="1">Blood</tissue>
    </source>
</reference>
<name>A0A6A4STF0_SCOMX</name>
<proteinExistence type="predicted"/>